<dbReference type="EMBL" id="GBXM01079483">
    <property type="protein sequence ID" value="JAH29094.1"/>
    <property type="molecule type" value="Transcribed_RNA"/>
</dbReference>
<reference evidence="1" key="1">
    <citation type="submission" date="2014-11" db="EMBL/GenBank/DDBJ databases">
        <authorList>
            <person name="Amaro Gonzalez C."/>
        </authorList>
    </citation>
    <scope>NUCLEOTIDE SEQUENCE</scope>
</reference>
<dbReference type="AlphaFoldDB" id="A0A0E9RJ06"/>
<name>A0A0E9RJ06_ANGAN</name>
<proteinExistence type="predicted"/>
<reference evidence="1" key="2">
    <citation type="journal article" date="2015" name="Fish Shellfish Immunol.">
        <title>Early steps in the European eel (Anguilla anguilla)-Vibrio vulnificus interaction in the gills: Role of the RtxA13 toxin.</title>
        <authorList>
            <person name="Callol A."/>
            <person name="Pajuelo D."/>
            <person name="Ebbesson L."/>
            <person name="Teles M."/>
            <person name="MacKenzie S."/>
            <person name="Amaro C."/>
        </authorList>
    </citation>
    <scope>NUCLEOTIDE SEQUENCE</scope>
</reference>
<protein>
    <submittedName>
        <fullName evidence="1">Uncharacterized protein</fullName>
    </submittedName>
</protein>
<accession>A0A0E9RJ06</accession>
<sequence length="46" mass="5147">MSESIDVINKGGWSAHEARQETYCQINLAVNVWMAHKSVKGRKGCI</sequence>
<evidence type="ECO:0000313" key="1">
    <source>
        <dbReference type="EMBL" id="JAH29094.1"/>
    </source>
</evidence>
<organism evidence="1">
    <name type="scientific">Anguilla anguilla</name>
    <name type="common">European freshwater eel</name>
    <name type="synonym">Muraena anguilla</name>
    <dbReference type="NCBI Taxonomy" id="7936"/>
    <lineage>
        <taxon>Eukaryota</taxon>
        <taxon>Metazoa</taxon>
        <taxon>Chordata</taxon>
        <taxon>Craniata</taxon>
        <taxon>Vertebrata</taxon>
        <taxon>Euteleostomi</taxon>
        <taxon>Actinopterygii</taxon>
        <taxon>Neopterygii</taxon>
        <taxon>Teleostei</taxon>
        <taxon>Anguilliformes</taxon>
        <taxon>Anguillidae</taxon>
        <taxon>Anguilla</taxon>
    </lineage>
</organism>